<reference evidence="1" key="2">
    <citation type="submission" date="2021-01" db="EMBL/GenBank/DDBJ databases">
        <authorList>
            <person name="Schikora-Tamarit M.A."/>
        </authorList>
    </citation>
    <scope>NUCLEOTIDE SEQUENCE</scope>
    <source>
        <strain evidence="1">CBS2887</strain>
    </source>
</reference>
<organism evidence="1 2">
    <name type="scientific">Wickerhamomyces pijperi</name>
    <name type="common">Yeast</name>
    <name type="synonym">Pichia pijperi</name>
    <dbReference type="NCBI Taxonomy" id="599730"/>
    <lineage>
        <taxon>Eukaryota</taxon>
        <taxon>Fungi</taxon>
        <taxon>Dikarya</taxon>
        <taxon>Ascomycota</taxon>
        <taxon>Saccharomycotina</taxon>
        <taxon>Saccharomycetes</taxon>
        <taxon>Phaffomycetales</taxon>
        <taxon>Wickerhamomycetaceae</taxon>
        <taxon>Wickerhamomyces</taxon>
    </lineage>
</organism>
<evidence type="ECO:0000313" key="1">
    <source>
        <dbReference type="EMBL" id="KAH3684316.1"/>
    </source>
</evidence>
<dbReference type="OrthoDB" id="4083608at2759"/>
<dbReference type="PANTHER" id="PTHR28048:SF1">
    <property type="entry name" value="ACR195WP"/>
    <property type="match status" value="1"/>
</dbReference>
<dbReference type="InterPro" id="IPR053092">
    <property type="entry name" value="Mitochondrial_unc_protein"/>
</dbReference>
<sequence length="105" mass="11931">MSNIVNIFNPKPSRDLTPEEYADCLPCQIMATFGCITAGSYFLTDRLWNDPNISLKENLEKNPIWWRNSIKGLGVLLIGYGGYRGLEASWGWNQDQKTSTKLSEK</sequence>
<comment type="caution">
    <text evidence="1">The sequence shown here is derived from an EMBL/GenBank/DDBJ whole genome shotgun (WGS) entry which is preliminary data.</text>
</comment>
<protein>
    <recommendedName>
        <fullName evidence="3">DUF4536 domain-containing protein</fullName>
    </recommendedName>
</protein>
<reference evidence="1" key="1">
    <citation type="journal article" date="2021" name="Open Biol.">
        <title>Shared evolutionary footprints suggest mitochondrial oxidative damage underlies multiple complex I losses in fungi.</title>
        <authorList>
            <person name="Schikora-Tamarit M.A."/>
            <person name="Marcet-Houben M."/>
            <person name="Nosek J."/>
            <person name="Gabaldon T."/>
        </authorList>
    </citation>
    <scope>NUCLEOTIDE SEQUENCE</scope>
    <source>
        <strain evidence="1">CBS2887</strain>
    </source>
</reference>
<accession>A0A9P8TMH7</accession>
<evidence type="ECO:0000313" key="2">
    <source>
        <dbReference type="Proteomes" id="UP000774326"/>
    </source>
</evidence>
<gene>
    <name evidence="1" type="ORF">WICPIJ_004696</name>
</gene>
<name>A0A9P8TMH7_WICPI</name>
<proteinExistence type="predicted"/>
<dbReference type="AlphaFoldDB" id="A0A9P8TMH7"/>
<dbReference type="EMBL" id="JAEUBG010002607">
    <property type="protein sequence ID" value="KAH3684316.1"/>
    <property type="molecule type" value="Genomic_DNA"/>
</dbReference>
<keyword evidence="2" id="KW-1185">Reference proteome</keyword>
<dbReference type="PANTHER" id="PTHR28048">
    <property type="entry name" value="ACR195WP"/>
    <property type="match status" value="1"/>
</dbReference>
<dbReference type="Proteomes" id="UP000774326">
    <property type="component" value="Unassembled WGS sequence"/>
</dbReference>
<evidence type="ECO:0008006" key="3">
    <source>
        <dbReference type="Google" id="ProtNLM"/>
    </source>
</evidence>